<feature type="coiled-coil region" evidence="1">
    <location>
        <begin position="567"/>
        <end position="612"/>
    </location>
</feature>
<dbReference type="EMBL" id="JFDP01000089">
    <property type="protein sequence ID" value="KEZ22058.1"/>
    <property type="molecule type" value="Genomic_DNA"/>
</dbReference>
<name>A0A084EVR6_9BACT</name>
<keyword evidence="3" id="KW-1185">Reference proteome</keyword>
<evidence type="ECO:0000256" key="1">
    <source>
        <dbReference type="SAM" id="Coils"/>
    </source>
</evidence>
<protein>
    <submittedName>
        <fullName evidence="2">Uncharacterized protein</fullName>
    </submittedName>
</protein>
<keyword evidence="1" id="KW-0175">Coiled coil</keyword>
<evidence type="ECO:0000313" key="3">
    <source>
        <dbReference type="Proteomes" id="UP000028537"/>
    </source>
</evidence>
<evidence type="ECO:0000313" key="2">
    <source>
        <dbReference type="EMBL" id="KEZ22058.1"/>
    </source>
</evidence>
<dbReference type="AlphaFoldDB" id="A0A084EVR6"/>
<sequence>MRTKAMNKDILLRFHFPIIEKKINFKVQELKAMDFYHATFIVGLYELSNEKEQYFTLKQIFKDIFNIRNDLLIRSFWLKIVRDLIGLNVISLNGSYKDLEDKDLLEYEVKKIKIHPKIESYISHNKFYLLDSNPTEKNNVFYLRPKFLSEEYTEYFNEQNIDKKTFIDWYRNTDINEELEQKIAKAEEDIERSKNRIVVDIKRDKTPGLLIAFFESIYSTGLEYKEEKIDIKISTKTKNQLVFIEELKKPQIYKMQENSATLLINKIFPNNEQFSDLKVVDNNPFDLNKFDNEYLFKWTNKVEFEPFLDYIIYKKKLFNLYKFNCNLYIEEHKFNNEYNQLIIPFEISEDEYLSIVKQIYNKSDLYDQAFLEKVDLSEQIKLFLTKEIQSIESLDILIDVKELIKVAFKDWVEQIKVLYNEDVFINIFNQINDIKDYSVFVNQILTKDQKELRDEIVERSNNMNIFNFYDAENKDLIIEIFAYNFDSWIGQYNNHPVFKTEFWTKTNKMINEKFEKLKASIEARIQEIKANNLNQNIYSELLSFFDSIKEITIVSNKKAYIYIDYINKFLEQSNEQLNENIGFIKETNLPLAMKLRNQLEDLAKEFANKTDDQKVNNWSKTLRKKDKQLADYYSYLSNNFAHNLHKNKNKDDKEHIKDNEELKAIDRYINNFKNKGNK</sequence>
<dbReference type="eggNOG" id="ENOG5031Z9Z">
    <property type="taxonomic scope" value="Bacteria"/>
</dbReference>
<accession>A0A084EVR6</accession>
<comment type="caution">
    <text evidence="2">The sequence shown here is derived from an EMBL/GenBank/DDBJ whole genome shotgun (WGS) entry which is preliminary data.</text>
</comment>
<organism evidence="2 3">
    <name type="scientific">Ureaplasma diversum NCTC 246</name>
    <dbReference type="NCBI Taxonomy" id="1188241"/>
    <lineage>
        <taxon>Bacteria</taxon>
        <taxon>Bacillati</taxon>
        <taxon>Mycoplasmatota</taxon>
        <taxon>Mycoplasmoidales</taxon>
        <taxon>Mycoplasmoidaceae</taxon>
        <taxon>Ureaplasma</taxon>
    </lineage>
</organism>
<proteinExistence type="predicted"/>
<gene>
    <name evidence="2" type="ORF">UDIV_7170</name>
</gene>
<reference evidence="2 3" key="1">
    <citation type="submission" date="2014-02" db="EMBL/GenBank/DDBJ databases">
        <title>Genome sequence of Ureaplasma diversum strain 246.</title>
        <authorList>
            <person name="Sirand-Pugnet P."/>
            <person name="Breton M."/>
            <person name="Dordet-Frisoni E."/>
            <person name="Baranowski E."/>
            <person name="Barre A."/>
            <person name="Couture C."/>
            <person name="Dupuy V."/>
            <person name="Gaurivaud P."/>
            <person name="Jacob D."/>
            <person name="Lemaitre C."/>
            <person name="Manso-Silvan L."/>
            <person name="Nikolski M."/>
            <person name="Nouvel L.-X."/>
            <person name="Poumarat F."/>
            <person name="Tardy F."/>
            <person name="Thebault P."/>
            <person name="Theil S."/>
            <person name="Citti C."/>
            <person name="Thiaucourt F."/>
            <person name="Blanchard A."/>
        </authorList>
    </citation>
    <scope>NUCLEOTIDE SEQUENCE [LARGE SCALE GENOMIC DNA]</scope>
    <source>
        <strain evidence="2 3">NCTC 246</strain>
    </source>
</reference>
<dbReference type="Proteomes" id="UP000028537">
    <property type="component" value="Unassembled WGS sequence"/>
</dbReference>